<keyword evidence="4" id="KW-1185">Reference proteome</keyword>
<evidence type="ECO:0000313" key="4">
    <source>
        <dbReference type="Proteomes" id="UP000325787"/>
    </source>
</evidence>
<feature type="compositionally biased region" description="Low complexity" evidence="1">
    <location>
        <begin position="41"/>
        <end position="52"/>
    </location>
</feature>
<feature type="chain" id="PRO_5038795731" evidence="2">
    <location>
        <begin position="23"/>
        <end position="156"/>
    </location>
</feature>
<dbReference type="PROSITE" id="PS51257">
    <property type="entry name" value="PROKAR_LIPOPROTEIN"/>
    <property type="match status" value="1"/>
</dbReference>
<evidence type="ECO:0000313" key="3">
    <source>
        <dbReference type="EMBL" id="QFZ21655.1"/>
    </source>
</evidence>
<dbReference type="KEGG" id="ssyi:EKG83_33475"/>
<keyword evidence="2" id="KW-0732">Signal</keyword>
<accession>A0A5Q0H6X7</accession>
<gene>
    <name evidence="3" type="ORF">EKG83_33475</name>
</gene>
<organism evidence="3 4">
    <name type="scientific">Saccharothrix syringae</name>
    <name type="common">Nocardiopsis syringae</name>
    <dbReference type="NCBI Taxonomy" id="103733"/>
    <lineage>
        <taxon>Bacteria</taxon>
        <taxon>Bacillati</taxon>
        <taxon>Actinomycetota</taxon>
        <taxon>Actinomycetes</taxon>
        <taxon>Pseudonocardiales</taxon>
        <taxon>Pseudonocardiaceae</taxon>
        <taxon>Saccharothrix</taxon>
    </lineage>
</organism>
<dbReference type="RefSeq" id="WP_033432915.1">
    <property type="nucleotide sequence ID" value="NZ_CP034550.1"/>
</dbReference>
<reference evidence="4" key="1">
    <citation type="journal article" date="2021" name="Curr. Microbiol.">
        <title>Complete genome of nocamycin-producing strain Saccharothrix syringae NRRL B-16468 reveals the biosynthetic potential for secondary metabolites.</title>
        <authorList>
            <person name="Mo X."/>
            <person name="Yang S."/>
        </authorList>
    </citation>
    <scope>NUCLEOTIDE SEQUENCE [LARGE SCALE GENOMIC DNA]</scope>
    <source>
        <strain evidence="4">ATCC 51364 / DSM 43886 / JCM 6844 / KCTC 9398 / NBRC 14523 / NRRL B-16468 / INA 2240</strain>
    </source>
</reference>
<feature type="signal peptide" evidence="2">
    <location>
        <begin position="1"/>
        <end position="22"/>
    </location>
</feature>
<proteinExistence type="predicted"/>
<name>A0A5Q0H6X7_SACSY</name>
<protein>
    <submittedName>
        <fullName evidence="3">Uncharacterized protein</fullName>
    </submittedName>
</protein>
<feature type="region of interest" description="Disordered" evidence="1">
    <location>
        <begin position="41"/>
        <end position="63"/>
    </location>
</feature>
<evidence type="ECO:0000256" key="1">
    <source>
        <dbReference type="SAM" id="MobiDB-lite"/>
    </source>
</evidence>
<dbReference type="EMBL" id="CP034550">
    <property type="protein sequence ID" value="QFZ21655.1"/>
    <property type="molecule type" value="Genomic_DNA"/>
</dbReference>
<dbReference type="AlphaFoldDB" id="A0A5Q0H6X7"/>
<evidence type="ECO:0000256" key="2">
    <source>
        <dbReference type="SAM" id="SignalP"/>
    </source>
</evidence>
<dbReference type="Proteomes" id="UP000325787">
    <property type="component" value="Chromosome"/>
</dbReference>
<dbReference type="OrthoDB" id="3692307at2"/>
<sequence>MAVGWRLSLVCASALVAVSACGGGQDAGGSGEGAVRTLVVTPAPTTGTGPEAEVGRPGEPRTGPGRAEVGVAYPFDLYAHCGVRHALFGGRAWEVEQPVVDPPGEPLARGSVNYLPGTAELVGPDRLRFTADADAPVLPGAVVLFRPTADSPPPCM</sequence>